<evidence type="ECO:0000256" key="1">
    <source>
        <dbReference type="ARBA" id="ARBA00009199"/>
    </source>
</evidence>
<keyword evidence="4" id="KW-1185">Reference proteome</keyword>
<evidence type="ECO:0000313" key="4">
    <source>
        <dbReference type="Proteomes" id="UP000773462"/>
    </source>
</evidence>
<proteinExistence type="inferred from homology"/>
<sequence length="501" mass="53243">MSLSAYSGYDALGLAALVKAREVSASELVEAAYARMDEVNPLLNAVVRTRREAALKEAAEMPLDSGDTPRPFAGVPFLLKDISQAIGGEPLTSGALLMKDNVAKRDSNYVARIRRGGFIPLGHTNTPEFGLKNITEPLLHGPARNPWNPACSPGGSSGGAAAAVAAGIVPAAGASDGGGSIRIPASFTGLFGLKPTRGRTPVGPGIGRQWQGASIDFALTRSVRDSAAMLDLLQVVQPEAAFQTPLYPGVYLDDLLKPAQRKLRIAFTTASPVGTPVSAEAVEAVRKTVKWLESEGYEVEEKLSPVNGVRLMDNYYTMNAGEVSAMFLSLESAMGRPIKAEEVDIVTWVLAEAGKQVSAAEFVHSLHEWDVAAAQMAALMDRFDLYITPANADSAPKIGELTQTTAETEKLMQVSGLPKDAQRRMIYEMFEPSLTYTPFTQLANLTGQPAMSVPVHLTAEGMPIGVQVMASKGREDLLLQLAACLEQSPLWVGMSGNAGFA</sequence>
<accession>A0ABS4NYR8</accession>
<dbReference type="InterPro" id="IPR000120">
    <property type="entry name" value="Amidase"/>
</dbReference>
<dbReference type="Pfam" id="PF01425">
    <property type="entry name" value="Amidase"/>
    <property type="match status" value="1"/>
</dbReference>
<gene>
    <name evidence="3" type="ORF">J2Z70_005405</name>
</gene>
<dbReference type="NCBIfam" id="NF005099">
    <property type="entry name" value="PRK06529.1"/>
    <property type="match status" value="1"/>
</dbReference>
<dbReference type="RefSeq" id="WP_209878175.1">
    <property type="nucleotide sequence ID" value="NZ_JAGGLV010000024.1"/>
</dbReference>
<evidence type="ECO:0000259" key="2">
    <source>
        <dbReference type="Pfam" id="PF01425"/>
    </source>
</evidence>
<dbReference type="PANTHER" id="PTHR11895:SF7">
    <property type="entry name" value="GLUTAMYL-TRNA(GLN) AMIDOTRANSFERASE SUBUNIT A, MITOCHONDRIAL"/>
    <property type="match status" value="1"/>
</dbReference>
<dbReference type="PANTHER" id="PTHR11895">
    <property type="entry name" value="TRANSAMIDASE"/>
    <property type="match status" value="1"/>
</dbReference>
<dbReference type="GO" id="GO:0004040">
    <property type="term" value="F:amidase activity"/>
    <property type="evidence" value="ECO:0007669"/>
    <property type="project" value="UniProtKB-EC"/>
</dbReference>
<comment type="similarity">
    <text evidence="1">Belongs to the amidase family.</text>
</comment>
<dbReference type="EC" id="3.5.1.4" evidence="3"/>
<dbReference type="InterPro" id="IPR023631">
    <property type="entry name" value="Amidase_dom"/>
</dbReference>
<dbReference type="SUPFAM" id="SSF75304">
    <property type="entry name" value="Amidase signature (AS) enzymes"/>
    <property type="match status" value="1"/>
</dbReference>
<evidence type="ECO:0000313" key="3">
    <source>
        <dbReference type="EMBL" id="MBP2115219.1"/>
    </source>
</evidence>
<dbReference type="EMBL" id="JAGGLV010000024">
    <property type="protein sequence ID" value="MBP2115219.1"/>
    <property type="molecule type" value="Genomic_DNA"/>
</dbReference>
<name>A0ABS4NYR8_9BACL</name>
<dbReference type="PROSITE" id="PS00571">
    <property type="entry name" value="AMIDASES"/>
    <property type="match status" value="1"/>
</dbReference>
<dbReference type="Proteomes" id="UP000773462">
    <property type="component" value="Unassembled WGS sequence"/>
</dbReference>
<protein>
    <submittedName>
        <fullName evidence="3">Amidase</fullName>
        <ecNumber evidence="3">3.5.1.4</ecNumber>
    </submittedName>
</protein>
<reference evidence="3 4" key="1">
    <citation type="submission" date="2021-03" db="EMBL/GenBank/DDBJ databases">
        <title>Genomic Encyclopedia of Type Strains, Phase IV (KMG-IV): sequencing the most valuable type-strain genomes for metagenomic binning, comparative biology and taxonomic classification.</title>
        <authorList>
            <person name="Goeker M."/>
        </authorList>
    </citation>
    <scope>NUCLEOTIDE SEQUENCE [LARGE SCALE GENOMIC DNA]</scope>
    <source>
        <strain evidence="3 4">DSM 101953</strain>
    </source>
</reference>
<dbReference type="InterPro" id="IPR036928">
    <property type="entry name" value="AS_sf"/>
</dbReference>
<comment type="caution">
    <text evidence="3">The sequence shown here is derived from an EMBL/GenBank/DDBJ whole genome shotgun (WGS) entry which is preliminary data.</text>
</comment>
<organism evidence="3 4">
    <name type="scientific">Paenibacillus silagei</name>
    <dbReference type="NCBI Taxonomy" id="1670801"/>
    <lineage>
        <taxon>Bacteria</taxon>
        <taxon>Bacillati</taxon>
        <taxon>Bacillota</taxon>
        <taxon>Bacilli</taxon>
        <taxon>Bacillales</taxon>
        <taxon>Paenibacillaceae</taxon>
        <taxon>Paenibacillus</taxon>
    </lineage>
</organism>
<keyword evidence="3" id="KW-0378">Hydrolase</keyword>
<dbReference type="Gene3D" id="3.90.1300.10">
    <property type="entry name" value="Amidase signature (AS) domain"/>
    <property type="match status" value="1"/>
</dbReference>
<dbReference type="InterPro" id="IPR020556">
    <property type="entry name" value="Amidase_CS"/>
</dbReference>
<feature type="domain" description="Amidase" evidence="2">
    <location>
        <begin position="27"/>
        <end position="479"/>
    </location>
</feature>